<name>A0A6J7VDI0_9ZZZZ</name>
<evidence type="ECO:0000313" key="1">
    <source>
        <dbReference type="EMBL" id="CAB5076430.1"/>
    </source>
</evidence>
<proteinExistence type="predicted"/>
<accession>A0A6J7VDI0</accession>
<organism evidence="1">
    <name type="scientific">freshwater metagenome</name>
    <dbReference type="NCBI Taxonomy" id="449393"/>
    <lineage>
        <taxon>unclassified sequences</taxon>
        <taxon>metagenomes</taxon>
        <taxon>ecological metagenomes</taxon>
    </lineage>
</organism>
<gene>
    <name evidence="1" type="ORF">UFOPK4371_00737</name>
</gene>
<reference evidence="1" key="1">
    <citation type="submission" date="2020-05" db="EMBL/GenBank/DDBJ databases">
        <authorList>
            <person name="Chiriac C."/>
            <person name="Salcher M."/>
            <person name="Ghai R."/>
            <person name="Kavagutti S V."/>
        </authorList>
    </citation>
    <scope>NUCLEOTIDE SEQUENCE</scope>
</reference>
<protein>
    <submittedName>
        <fullName evidence="1">Unannotated protein</fullName>
    </submittedName>
</protein>
<dbReference type="AlphaFoldDB" id="A0A6J7VDI0"/>
<dbReference type="EMBL" id="CAFBRD010000029">
    <property type="protein sequence ID" value="CAB5076430.1"/>
    <property type="molecule type" value="Genomic_DNA"/>
</dbReference>
<sequence length="130" mass="14554">MFIPAFPDALWNKVIDAHDEHIFVMTAIKDDHAAIARGVFVHSPQVIVGKFNIVGTFEIFYLHADRIDGAEHVLDGSVFAGGVHSLQDDEHLVFGFRVQHSLQFGEPFVERWEQCCALFFVTIKPIGGTC</sequence>